<keyword evidence="4 6" id="KW-1133">Transmembrane helix</keyword>
<evidence type="ECO:0000256" key="4">
    <source>
        <dbReference type="ARBA" id="ARBA00022989"/>
    </source>
</evidence>
<keyword evidence="8" id="KW-1185">Reference proteome</keyword>
<name>A0A1G8CI90_9VIBR</name>
<evidence type="ECO:0000256" key="5">
    <source>
        <dbReference type="ARBA" id="ARBA00023136"/>
    </source>
</evidence>
<dbReference type="PANTHER" id="PTHR30086">
    <property type="entry name" value="ARGININE EXPORTER PROTEIN ARGO"/>
    <property type="match status" value="1"/>
</dbReference>
<dbReference type="STRING" id="861298.SAMN04488136_11682"/>
<protein>
    <submittedName>
        <fullName evidence="7">Threonine/homoserine/homoserine lactone efflux protein</fullName>
    </submittedName>
</protein>
<dbReference type="OrthoDB" id="581870at2"/>
<evidence type="ECO:0000256" key="2">
    <source>
        <dbReference type="ARBA" id="ARBA00022475"/>
    </source>
</evidence>
<sequence>MDIDLQAYMPILAITGALTLGAMSPGPSFIFVARRAISLSRRHGIFTALGMGTGALVLSVAALLGLQTIFSLMPVSYSIFKIAGGCYLLFLAFGIVRSARIPLQSIDATRCQNISLFPSYLLGLGTQLSNPKTAIVFASVFTTLLPQNIPTYFYIVVPICTFLNNAGWYLIVALVLSASGPRQAYLKFKQFIDYLSGSVMGGLGLKLIISR</sequence>
<dbReference type="AlphaFoldDB" id="A0A1G8CI90"/>
<dbReference type="EMBL" id="FNDD01000016">
    <property type="protein sequence ID" value="SDH45157.1"/>
    <property type="molecule type" value="Genomic_DNA"/>
</dbReference>
<feature type="transmembrane region" description="Helical" evidence="6">
    <location>
        <begin position="45"/>
        <end position="69"/>
    </location>
</feature>
<dbReference type="GO" id="GO:0005886">
    <property type="term" value="C:plasma membrane"/>
    <property type="evidence" value="ECO:0007669"/>
    <property type="project" value="UniProtKB-SubCell"/>
</dbReference>
<organism evidence="7 8">
    <name type="scientific">Vibrio xiamenensis</name>
    <dbReference type="NCBI Taxonomy" id="861298"/>
    <lineage>
        <taxon>Bacteria</taxon>
        <taxon>Pseudomonadati</taxon>
        <taxon>Pseudomonadota</taxon>
        <taxon>Gammaproteobacteria</taxon>
        <taxon>Vibrionales</taxon>
        <taxon>Vibrionaceae</taxon>
        <taxon>Vibrio</taxon>
    </lineage>
</organism>
<gene>
    <name evidence="7" type="ORF">SAMN04488136_11682</name>
</gene>
<feature type="transmembrane region" description="Helical" evidence="6">
    <location>
        <begin position="152"/>
        <end position="171"/>
    </location>
</feature>
<feature type="transmembrane region" description="Helical" evidence="6">
    <location>
        <begin position="191"/>
        <end position="209"/>
    </location>
</feature>
<evidence type="ECO:0000313" key="8">
    <source>
        <dbReference type="Proteomes" id="UP000198854"/>
    </source>
</evidence>
<dbReference type="PANTHER" id="PTHR30086:SF19">
    <property type="entry name" value="THREONINE EFFLUX PROTEIN"/>
    <property type="match status" value="1"/>
</dbReference>
<reference evidence="7 8" key="1">
    <citation type="submission" date="2016-10" db="EMBL/GenBank/DDBJ databases">
        <authorList>
            <person name="de Groot N.N."/>
        </authorList>
    </citation>
    <scope>NUCLEOTIDE SEQUENCE [LARGE SCALE GENOMIC DNA]</scope>
    <source>
        <strain evidence="7 8">CGMCC 1.10228</strain>
    </source>
</reference>
<accession>A0A1G8CI90</accession>
<evidence type="ECO:0000313" key="7">
    <source>
        <dbReference type="EMBL" id="SDH45157.1"/>
    </source>
</evidence>
<comment type="subcellular location">
    <subcellularLocation>
        <location evidence="1">Cell membrane</location>
        <topology evidence="1">Multi-pass membrane protein</topology>
    </subcellularLocation>
</comment>
<keyword evidence="2" id="KW-1003">Cell membrane</keyword>
<keyword evidence="3 6" id="KW-0812">Transmembrane</keyword>
<dbReference type="InterPro" id="IPR001123">
    <property type="entry name" value="LeuE-type"/>
</dbReference>
<dbReference type="Pfam" id="PF01810">
    <property type="entry name" value="LysE"/>
    <property type="match status" value="1"/>
</dbReference>
<keyword evidence="5 6" id="KW-0472">Membrane</keyword>
<dbReference type="Proteomes" id="UP000198854">
    <property type="component" value="Unassembled WGS sequence"/>
</dbReference>
<evidence type="ECO:0000256" key="6">
    <source>
        <dbReference type="SAM" id="Phobius"/>
    </source>
</evidence>
<evidence type="ECO:0000256" key="3">
    <source>
        <dbReference type="ARBA" id="ARBA00022692"/>
    </source>
</evidence>
<feature type="transmembrane region" description="Helical" evidence="6">
    <location>
        <begin position="12"/>
        <end position="33"/>
    </location>
</feature>
<proteinExistence type="predicted"/>
<feature type="transmembrane region" description="Helical" evidence="6">
    <location>
        <begin position="75"/>
        <end position="96"/>
    </location>
</feature>
<dbReference type="GO" id="GO:0015171">
    <property type="term" value="F:amino acid transmembrane transporter activity"/>
    <property type="evidence" value="ECO:0007669"/>
    <property type="project" value="TreeGrafter"/>
</dbReference>
<dbReference type="RefSeq" id="WP_093275059.1">
    <property type="nucleotide sequence ID" value="NZ_FNDD01000016.1"/>
</dbReference>
<evidence type="ECO:0000256" key="1">
    <source>
        <dbReference type="ARBA" id="ARBA00004651"/>
    </source>
</evidence>